<dbReference type="PROSITE" id="PS50102">
    <property type="entry name" value="RRM"/>
    <property type="match status" value="1"/>
</dbReference>
<protein>
    <submittedName>
        <fullName evidence="5">RNA recognition motif-containing protein</fullName>
    </submittedName>
</protein>
<dbReference type="InterPro" id="IPR039206">
    <property type="entry name" value="MORF/ORRM1/DAG-like"/>
</dbReference>
<keyword evidence="2" id="KW-0809">Transit peptide</keyword>
<dbReference type="GO" id="GO:0005739">
    <property type="term" value="C:mitochondrion"/>
    <property type="evidence" value="ECO:0007669"/>
    <property type="project" value="TreeGrafter"/>
</dbReference>
<dbReference type="Proteomes" id="UP000236291">
    <property type="component" value="Unassembled WGS sequence"/>
</dbReference>
<feature type="domain" description="RRM" evidence="4">
    <location>
        <begin position="145"/>
        <end position="217"/>
    </location>
</feature>
<dbReference type="InterPro" id="IPR037045">
    <property type="entry name" value="S8pro/Inhibitor_I9_sf"/>
</dbReference>
<dbReference type="InterPro" id="IPR000504">
    <property type="entry name" value="RRM_dom"/>
</dbReference>
<keyword evidence="1" id="KW-0507">mRNA processing</keyword>
<dbReference type="GO" id="GO:0016554">
    <property type="term" value="P:cytidine to uridine editing"/>
    <property type="evidence" value="ECO:0007669"/>
    <property type="project" value="InterPro"/>
</dbReference>
<dbReference type="Gene3D" id="3.30.70.80">
    <property type="entry name" value="Peptidase S8 propeptide/proteinase inhibitor I9"/>
    <property type="match status" value="1"/>
</dbReference>
<dbReference type="PANTHER" id="PTHR31346">
    <property type="entry name" value="MULTIPLE ORGANELLAR RNA EDITING FACTOR 2, CHLOROPLASTIC-RELATED-RELATED"/>
    <property type="match status" value="1"/>
</dbReference>
<dbReference type="GO" id="GO:0003723">
    <property type="term" value="F:RNA binding"/>
    <property type="evidence" value="ECO:0007669"/>
    <property type="project" value="UniProtKB-UniRule"/>
</dbReference>
<sequence>MLLFPPGNSKHWVVRMDKPVVGVVTKAQIVDHYAQILTKVMGNEKDAQMCIYHVSWKTNFGFCCELDEDCANDLAGVPGVLSVQPDDNFESENKDYEGLKGQSCGNILGRLLLFKDLNDAGRNLENSLNKTKSSEASKEVSVETKKLFVTGLSFYTSEKTLRAAFEGFGELVEVKVIIDKISKRSKGYAFIEYTTEEAASAALKEMNGKIINGWMIV</sequence>
<evidence type="ECO:0000256" key="1">
    <source>
        <dbReference type="ARBA" id="ARBA00022664"/>
    </source>
</evidence>
<evidence type="ECO:0000256" key="3">
    <source>
        <dbReference type="PROSITE-ProRule" id="PRU00176"/>
    </source>
</evidence>
<dbReference type="InterPro" id="IPR012677">
    <property type="entry name" value="Nucleotide-bd_a/b_plait_sf"/>
</dbReference>
<reference evidence="5 6" key="2">
    <citation type="journal article" date="2017" name="Front. Plant Sci.">
        <title>Gene Classification and Mining of Molecular Markers Useful in Red Clover (Trifolium pratense) Breeding.</title>
        <authorList>
            <person name="Istvanek J."/>
            <person name="Dluhosova J."/>
            <person name="Dluhos P."/>
            <person name="Patkova L."/>
            <person name="Nedelnik J."/>
            <person name="Repkova J."/>
        </authorList>
    </citation>
    <scope>NUCLEOTIDE SEQUENCE [LARGE SCALE GENOMIC DNA]</scope>
    <source>
        <strain evidence="6">cv. Tatra</strain>
        <tissue evidence="5">Young leaves</tissue>
    </source>
</reference>
<dbReference type="AlphaFoldDB" id="A0A2K3L4W6"/>
<evidence type="ECO:0000259" key="4">
    <source>
        <dbReference type="PROSITE" id="PS50102"/>
    </source>
</evidence>
<dbReference type="SUPFAM" id="SSF54928">
    <property type="entry name" value="RNA-binding domain, RBD"/>
    <property type="match status" value="1"/>
</dbReference>
<dbReference type="InterPro" id="IPR035979">
    <property type="entry name" value="RBD_domain_sf"/>
</dbReference>
<evidence type="ECO:0000313" key="6">
    <source>
        <dbReference type="Proteomes" id="UP000236291"/>
    </source>
</evidence>
<dbReference type="Pfam" id="PF00076">
    <property type="entry name" value="RRM_1"/>
    <property type="match status" value="1"/>
</dbReference>
<feature type="non-terminal residue" evidence="5">
    <location>
        <position position="217"/>
    </location>
</feature>
<dbReference type="Pfam" id="PF21864">
    <property type="entry name" value="MORF_dom"/>
    <property type="match status" value="1"/>
</dbReference>
<accession>A0A2K3L4W6</accession>
<dbReference type="EMBL" id="ASHM01026248">
    <property type="protein sequence ID" value="PNX73582.1"/>
    <property type="molecule type" value="Genomic_DNA"/>
</dbReference>
<reference evidence="5 6" key="1">
    <citation type="journal article" date="2014" name="Am. J. Bot.">
        <title>Genome assembly and annotation for red clover (Trifolium pratense; Fabaceae).</title>
        <authorList>
            <person name="Istvanek J."/>
            <person name="Jaros M."/>
            <person name="Krenek A."/>
            <person name="Repkova J."/>
        </authorList>
    </citation>
    <scope>NUCLEOTIDE SEQUENCE [LARGE SCALE GENOMIC DNA]</scope>
    <source>
        <strain evidence="6">cv. Tatra</strain>
        <tissue evidence="5">Young leaves</tissue>
    </source>
</reference>
<dbReference type="STRING" id="57577.A0A2K3L4W6"/>
<dbReference type="SMART" id="SM00360">
    <property type="entry name" value="RRM"/>
    <property type="match status" value="1"/>
</dbReference>
<evidence type="ECO:0000256" key="2">
    <source>
        <dbReference type="ARBA" id="ARBA00022946"/>
    </source>
</evidence>
<dbReference type="Gene3D" id="3.30.70.330">
    <property type="match status" value="1"/>
</dbReference>
<name>A0A2K3L4W6_TRIPR</name>
<keyword evidence="3" id="KW-0694">RNA-binding</keyword>
<comment type="caution">
    <text evidence="5">The sequence shown here is derived from an EMBL/GenBank/DDBJ whole genome shotgun (WGS) entry which is preliminary data.</text>
</comment>
<evidence type="ECO:0000313" key="5">
    <source>
        <dbReference type="EMBL" id="PNX73582.1"/>
    </source>
</evidence>
<dbReference type="PANTHER" id="PTHR31346:SF11">
    <property type="entry name" value="ORGANELLE RRM DOMAIN-CONTAINING PROTEIN 1, CHLOROPLASTIC"/>
    <property type="match status" value="1"/>
</dbReference>
<gene>
    <name evidence="5" type="ORF">L195_g029484</name>
</gene>
<dbReference type="GO" id="GO:0006397">
    <property type="term" value="P:mRNA processing"/>
    <property type="evidence" value="ECO:0007669"/>
    <property type="project" value="UniProtKB-KW"/>
</dbReference>
<organism evidence="5 6">
    <name type="scientific">Trifolium pratense</name>
    <name type="common">Red clover</name>
    <dbReference type="NCBI Taxonomy" id="57577"/>
    <lineage>
        <taxon>Eukaryota</taxon>
        <taxon>Viridiplantae</taxon>
        <taxon>Streptophyta</taxon>
        <taxon>Embryophyta</taxon>
        <taxon>Tracheophyta</taxon>
        <taxon>Spermatophyta</taxon>
        <taxon>Magnoliopsida</taxon>
        <taxon>eudicotyledons</taxon>
        <taxon>Gunneridae</taxon>
        <taxon>Pentapetalae</taxon>
        <taxon>rosids</taxon>
        <taxon>fabids</taxon>
        <taxon>Fabales</taxon>
        <taxon>Fabaceae</taxon>
        <taxon>Papilionoideae</taxon>
        <taxon>50 kb inversion clade</taxon>
        <taxon>NPAAA clade</taxon>
        <taxon>Hologalegina</taxon>
        <taxon>IRL clade</taxon>
        <taxon>Trifolieae</taxon>
        <taxon>Trifolium</taxon>
    </lineage>
</organism>
<dbReference type="GO" id="GO:0080156">
    <property type="term" value="P:mitochondrial mRNA modification"/>
    <property type="evidence" value="ECO:0007669"/>
    <property type="project" value="TreeGrafter"/>
</dbReference>
<dbReference type="InterPro" id="IPR054059">
    <property type="entry name" value="MORF/ORRM1/DAG-like_MORF"/>
</dbReference>
<proteinExistence type="predicted"/>